<keyword evidence="1" id="KW-1133">Transmembrane helix</keyword>
<dbReference type="RefSeq" id="WP_023509527.1">
    <property type="nucleotide sequence ID" value="NZ_AWTC01000004.1"/>
</dbReference>
<dbReference type="PATRIC" id="fig|1395513.3.peg.1264"/>
<proteinExistence type="predicted"/>
<gene>
    <name evidence="2" type="ORF">P343_06180</name>
</gene>
<dbReference type="OrthoDB" id="2034530at2"/>
<dbReference type="EMBL" id="AWTC01000004">
    <property type="protein sequence ID" value="EST12778.1"/>
    <property type="molecule type" value="Genomic_DNA"/>
</dbReference>
<dbReference type="Proteomes" id="UP000018296">
    <property type="component" value="Unassembled WGS sequence"/>
</dbReference>
<reference evidence="2 3" key="1">
    <citation type="journal article" date="2013" name="Genome Announc.">
        <title>Genome Sequence of Sporolactobacillus laevolacticus DSM442, an Efficient Polymer-Grade D-Lactate Producer from Agricultural Waste Cottonseed as a Nitrogen Source.</title>
        <authorList>
            <person name="Wang H."/>
            <person name="Wang L."/>
            <person name="Ju J."/>
            <person name="Yu B."/>
            <person name="Ma Y."/>
        </authorList>
    </citation>
    <scope>NUCLEOTIDE SEQUENCE [LARGE SCALE GENOMIC DNA]</scope>
    <source>
        <strain evidence="2 3">DSM 442</strain>
    </source>
</reference>
<comment type="caution">
    <text evidence="2">The sequence shown here is derived from an EMBL/GenBank/DDBJ whole genome shotgun (WGS) entry which is preliminary data.</text>
</comment>
<dbReference type="eggNOG" id="ENOG503320E">
    <property type="taxonomic scope" value="Bacteria"/>
</dbReference>
<accession>V6IZ23</accession>
<sequence length="363" mass="40982">MRKKKIIIFLLIIFIFSFWENKVSAFNLETVNFSPNPLKIYSDGVKVDLQSRNSVTYDALLDTSKKEKGVYTTSFYEDRLRNLNNYGAMVFDISNPNKTEMRFNFSFNTGRILVLKNGSFVALMSSSTSNWETFRVKNGTVSIPPAFHGKIYIPFASLFKSDKSVDLSSIKSWGISFTLDKNQKQRVKFGDFSFVTRSLADKENRVLDLTITGEESVQIPVAGESIAYYQIRKTENTENKPTLGLLGKPKGVTLDKNGTLTLTTLAKPQTIRLVSISPDGSKTVKSVRLIKSWIIGKKADDGISIQIPIPDKAPKIVNISSFLYSDAATRLIRYILIVIGLLLVLTYFWCRKKSKNKFINLNL</sequence>
<keyword evidence="1" id="KW-0472">Membrane</keyword>
<evidence type="ECO:0000313" key="2">
    <source>
        <dbReference type="EMBL" id="EST12778.1"/>
    </source>
</evidence>
<protein>
    <submittedName>
        <fullName evidence="2">Uncharacterized protein</fullName>
    </submittedName>
</protein>
<organism evidence="2 3">
    <name type="scientific">Sporolactobacillus laevolacticus DSM 442</name>
    <dbReference type="NCBI Taxonomy" id="1395513"/>
    <lineage>
        <taxon>Bacteria</taxon>
        <taxon>Bacillati</taxon>
        <taxon>Bacillota</taxon>
        <taxon>Bacilli</taxon>
        <taxon>Bacillales</taxon>
        <taxon>Sporolactobacillaceae</taxon>
        <taxon>Sporolactobacillus</taxon>
    </lineage>
</organism>
<keyword evidence="1" id="KW-0812">Transmembrane</keyword>
<feature type="transmembrane region" description="Helical" evidence="1">
    <location>
        <begin position="331"/>
        <end position="350"/>
    </location>
</feature>
<dbReference type="AlphaFoldDB" id="V6IZ23"/>
<name>V6IZ23_9BACL</name>
<evidence type="ECO:0000256" key="1">
    <source>
        <dbReference type="SAM" id="Phobius"/>
    </source>
</evidence>
<evidence type="ECO:0000313" key="3">
    <source>
        <dbReference type="Proteomes" id="UP000018296"/>
    </source>
</evidence>
<keyword evidence="3" id="KW-1185">Reference proteome</keyword>
<dbReference type="STRING" id="1395513.P343_06180"/>